<organism evidence="1 2">
    <name type="scientific">Macrococcus equipercicus</name>
    <dbReference type="NCBI Taxonomy" id="69967"/>
    <lineage>
        <taxon>Bacteria</taxon>
        <taxon>Bacillati</taxon>
        <taxon>Bacillota</taxon>
        <taxon>Bacilli</taxon>
        <taxon>Bacillales</taxon>
        <taxon>Staphylococcaceae</taxon>
        <taxon>Macrococcus</taxon>
    </lineage>
</organism>
<keyword evidence="2" id="KW-1185">Reference proteome</keyword>
<comment type="caution">
    <text evidence="1">The sequence shown here is derived from an EMBL/GenBank/DDBJ whole genome shotgun (WGS) entry which is preliminary data.</text>
</comment>
<dbReference type="Proteomes" id="UP000295735">
    <property type="component" value="Unassembled WGS sequence"/>
</dbReference>
<accession>A0ABQ6R645</accession>
<protein>
    <recommendedName>
        <fullName evidence="3">DUF91 domain-containing protein</fullName>
    </recommendedName>
</protein>
<name>A0ABQ6R645_9STAP</name>
<dbReference type="EMBL" id="SCWC02000015">
    <property type="protein sequence ID" value="KAA1035690.1"/>
    <property type="molecule type" value="Genomic_DNA"/>
</dbReference>
<sequence>MSINLVTLKNVLLQNDDQFLTDFLQFHEIKFKSHEKNSFISFVDFIFSKYPQQATPILEGFILGYEIERIGKEFDLLKVCSETILNIEIKSNSTPERILKQQLTNYYYLNPLKENLFIYTY</sequence>
<proteinExistence type="predicted"/>
<gene>
    <name evidence="1" type="ORF">ERX35_011090</name>
</gene>
<reference evidence="1 2" key="1">
    <citation type="submission" date="2019-09" db="EMBL/GenBank/DDBJ databases">
        <authorList>
            <person name="Mazhar S."/>
            <person name="Altermann E."/>
            <person name="Hill C."/>
            <person name="Mcauliffe O."/>
        </authorList>
    </citation>
    <scope>NUCLEOTIDE SEQUENCE [LARGE SCALE GENOMIC DNA]</scope>
    <source>
        <strain evidence="1 2">ATCC 51831</strain>
    </source>
</reference>
<feature type="non-terminal residue" evidence="1">
    <location>
        <position position="121"/>
    </location>
</feature>
<evidence type="ECO:0000313" key="1">
    <source>
        <dbReference type="EMBL" id="KAA1035690.1"/>
    </source>
</evidence>
<evidence type="ECO:0008006" key="3">
    <source>
        <dbReference type="Google" id="ProtNLM"/>
    </source>
</evidence>
<evidence type="ECO:0000313" key="2">
    <source>
        <dbReference type="Proteomes" id="UP000295735"/>
    </source>
</evidence>